<organism evidence="15 16">
    <name type="scientific">Gekko japonicus</name>
    <name type="common">Schlegel's Japanese gecko</name>
    <dbReference type="NCBI Taxonomy" id="146911"/>
    <lineage>
        <taxon>Eukaryota</taxon>
        <taxon>Metazoa</taxon>
        <taxon>Chordata</taxon>
        <taxon>Craniata</taxon>
        <taxon>Vertebrata</taxon>
        <taxon>Euteleostomi</taxon>
        <taxon>Lepidosauria</taxon>
        <taxon>Squamata</taxon>
        <taxon>Bifurcata</taxon>
        <taxon>Gekkota</taxon>
        <taxon>Gekkonidae</taxon>
        <taxon>Gekkoninae</taxon>
        <taxon>Gekko</taxon>
    </lineage>
</organism>
<dbReference type="Pfam" id="PF00129">
    <property type="entry name" value="MHC_I"/>
    <property type="match status" value="1"/>
</dbReference>
<dbReference type="InterPro" id="IPR013783">
    <property type="entry name" value="Ig-like_fold"/>
</dbReference>
<dbReference type="InterPro" id="IPR037055">
    <property type="entry name" value="MHC_I-like_Ag-recog_sf"/>
</dbReference>
<proteinExistence type="inferred from homology"/>
<feature type="chain" id="PRO_5045860931" evidence="13">
    <location>
        <begin position="26"/>
        <end position="475"/>
    </location>
</feature>
<evidence type="ECO:0000259" key="14">
    <source>
        <dbReference type="PROSITE" id="PS50835"/>
    </source>
</evidence>
<keyword evidence="3 12" id="KW-0812">Transmembrane</keyword>
<feature type="region of interest" description="Disordered" evidence="11">
    <location>
        <begin position="427"/>
        <end position="475"/>
    </location>
</feature>
<evidence type="ECO:0000256" key="13">
    <source>
        <dbReference type="SAM" id="SignalP"/>
    </source>
</evidence>
<comment type="similarity">
    <text evidence="10">Belongs to the MHC class I family.</text>
</comment>
<feature type="signal peptide" evidence="13">
    <location>
        <begin position="1"/>
        <end position="25"/>
    </location>
</feature>
<feature type="transmembrane region" description="Helical" evidence="12">
    <location>
        <begin position="359"/>
        <end position="384"/>
    </location>
</feature>
<name>A0ABM1LCA2_GEKJA</name>
<dbReference type="PANTHER" id="PTHR16675:SF242">
    <property type="entry name" value="MAJOR HISTOCOMPATIBILITY COMPLEX CLASS I-RELATED GENE PROTEIN"/>
    <property type="match status" value="1"/>
</dbReference>
<keyword evidence="2" id="KW-0490">MHC I</keyword>
<dbReference type="InterPro" id="IPR036179">
    <property type="entry name" value="Ig-like_dom_sf"/>
</dbReference>
<keyword evidence="7 12" id="KW-0472">Membrane</keyword>
<evidence type="ECO:0000256" key="2">
    <source>
        <dbReference type="ARBA" id="ARBA00022451"/>
    </source>
</evidence>
<feature type="transmembrane region" description="Helical" evidence="12">
    <location>
        <begin position="315"/>
        <end position="339"/>
    </location>
</feature>
<evidence type="ECO:0000256" key="3">
    <source>
        <dbReference type="ARBA" id="ARBA00022692"/>
    </source>
</evidence>
<evidence type="ECO:0000256" key="7">
    <source>
        <dbReference type="ARBA" id="ARBA00023136"/>
    </source>
</evidence>
<evidence type="ECO:0000256" key="6">
    <source>
        <dbReference type="ARBA" id="ARBA00022989"/>
    </source>
</evidence>
<keyword evidence="4 13" id="KW-0732">Signal</keyword>
<evidence type="ECO:0000256" key="8">
    <source>
        <dbReference type="ARBA" id="ARBA00023157"/>
    </source>
</evidence>
<accession>A0ABM1LCA2</accession>
<dbReference type="CDD" id="cd07698">
    <property type="entry name" value="IgC1_MHC_I_alpha3"/>
    <property type="match status" value="1"/>
</dbReference>
<keyword evidence="6 12" id="KW-1133">Transmembrane helix</keyword>
<dbReference type="InterPro" id="IPR011161">
    <property type="entry name" value="MHC_I-like_Ag-recog"/>
</dbReference>
<evidence type="ECO:0000256" key="1">
    <source>
        <dbReference type="ARBA" id="ARBA00004479"/>
    </source>
</evidence>
<dbReference type="InterPro" id="IPR007110">
    <property type="entry name" value="Ig-like_dom"/>
</dbReference>
<evidence type="ECO:0000256" key="12">
    <source>
        <dbReference type="SAM" id="Phobius"/>
    </source>
</evidence>
<gene>
    <name evidence="16" type="primary">LOC107124613</name>
</gene>
<keyword evidence="15" id="KW-1185">Reference proteome</keyword>
<evidence type="ECO:0000313" key="15">
    <source>
        <dbReference type="Proteomes" id="UP000694871"/>
    </source>
</evidence>
<dbReference type="PROSITE" id="PS50835">
    <property type="entry name" value="IG_LIKE"/>
    <property type="match status" value="1"/>
</dbReference>
<evidence type="ECO:0000256" key="11">
    <source>
        <dbReference type="SAM" id="MobiDB-lite"/>
    </source>
</evidence>
<comment type="subcellular location">
    <subcellularLocation>
        <location evidence="1">Membrane</location>
        <topology evidence="1">Single-pass type I membrane protein</topology>
    </subcellularLocation>
</comment>
<dbReference type="InterPro" id="IPR003006">
    <property type="entry name" value="Ig/MHC_CS"/>
</dbReference>
<evidence type="ECO:0000256" key="10">
    <source>
        <dbReference type="RuleBase" id="RU004439"/>
    </source>
</evidence>
<dbReference type="PANTHER" id="PTHR16675">
    <property type="entry name" value="MHC CLASS I-RELATED"/>
    <property type="match status" value="1"/>
</dbReference>
<reference evidence="16" key="1">
    <citation type="submission" date="2025-08" db="UniProtKB">
        <authorList>
            <consortium name="RefSeq"/>
        </authorList>
    </citation>
    <scope>IDENTIFICATION</scope>
</reference>
<dbReference type="InterPro" id="IPR003597">
    <property type="entry name" value="Ig_C1-set"/>
</dbReference>
<dbReference type="SUPFAM" id="SSF48726">
    <property type="entry name" value="Immunoglobulin"/>
    <property type="match status" value="1"/>
</dbReference>
<keyword evidence="9" id="KW-0325">Glycoprotein</keyword>
<dbReference type="InterPro" id="IPR001039">
    <property type="entry name" value="MHC_I_a_a1/a2"/>
</dbReference>
<dbReference type="Gene3D" id="3.30.500.10">
    <property type="entry name" value="MHC class I-like antigen recognition-like"/>
    <property type="match status" value="1"/>
</dbReference>
<dbReference type="InterPro" id="IPR011162">
    <property type="entry name" value="MHC_I/II-like_Ag-recog"/>
</dbReference>
<dbReference type="Proteomes" id="UP000694871">
    <property type="component" value="Unplaced"/>
</dbReference>
<dbReference type="SUPFAM" id="SSF54452">
    <property type="entry name" value="MHC antigen-recognition domain"/>
    <property type="match status" value="1"/>
</dbReference>
<dbReference type="GeneID" id="107124613"/>
<protein>
    <submittedName>
        <fullName evidence="16">Class I histocompatibility antigen, F10 alpha chain-like isoform X1</fullName>
    </submittedName>
</protein>
<dbReference type="PRINTS" id="PR01638">
    <property type="entry name" value="MHCCLASSI"/>
</dbReference>
<dbReference type="Pfam" id="PF07654">
    <property type="entry name" value="C1-set"/>
    <property type="match status" value="1"/>
</dbReference>
<dbReference type="PROSITE" id="PS00290">
    <property type="entry name" value="IG_MHC"/>
    <property type="match status" value="1"/>
</dbReference>
<evidence type="ECO:0000256" key="9">
    <source>
        <dbReference type="ARBA" id="ARBA00023180"/>
    </source>
</evidence>
<evidence type="ECO:0000256" key="5">
    <source>
        <dbReference type="ARBA" id="ARBA00022859"/>
    </source>
</evidence>
<sequence>MDLSSGELLLLLGVALLLAAAGCFGASPSSPHSLRYFHTALSEPGPGLPQFSIVGYVDDQPFTKYDSVRRNFVPLVPWMEEVGKEDPQYWERNTQMAQSTESVFRGNLVTLRERFNQQNSTGLHTLQWMYGCEVGPDGRLRRGHYQFAYDGEDFLAFDRETVRWTAAVPQAEISRQKLDMRQDISQRVKDYLEGTCVEWLRRYLAYGNETLLRTERPTWRVGRKKGHDGQETLFCQLCGFYPKEIEVTWMKDGEDRKPETMSGGDVPNLDGTYNTWLSIDVDPKERDRYRCQVEHDSLLEPLVLAWEEPASHLDLIVIIMIITGLFLLVVSILVGVFAFRRKWNVKCYEAESTSYLDLILSIVALILLVVSILGVVIAFCRKLLKSDEEASASNSGLILGSVGVNLLVVFILDVVFAFRRKLLKSDEEASEKQPPECDAEPLPKNQTLEGGVEALPKNQTLEGGVEAPPILVPEA</sequence>
<feature type="domain" description="Ig-like" evidence="14">
    <location>
        <begin position="217"/>
        <end position="297"/>
    </location>
</feature>
<dbReference type="SMART" id="SM00407">
    <property type="entry name" value="IGc1"/>
    <property type="match status" value="1"/>
</dbReference>
<dbReference type="InterPro" id="IPR050208">
    <property type="entry name" value="MHC_class-I_related"/>
</dbReference>
<evidence type="ECO:0000256" key="4">
    <source>
        <dbReference type="ARBA" id="ARBA00022729"/>
    </source>
</evidence>
<dbReference type="Gene3D" id="2.60.40.10">
    <property type="entry name" value="Immunoglobulins"/>
    <property type="match status" value="1"/>
</dbReference>
<keyword evidence="8" id="KW-1015">Disulfide bond</keyword>
<dbReference type="RefSeq" id="XP_015283589.1">
    <property type="nucleotide sequence ID" value="XM_015428103.1"/>
</dbReference>
<keyword evidence="5" id="KW-0391">Immunity</keyword>
<evidence type="ECO:0000313" key="16">
    <source>
        <dbReference type="RefSeq" id="XP_015283589.1"/>
    </source>
</evidence>
<feature type="transmembrane region" description="Helical" evidence="12">
    <location>
        <begin position="396"/>
        <end position="418"/>
    </location>
</feature>